<reference evidence="1" key="1">
    <citation type="journal article" date="2021" name="Nat. Commun.">
        <title>Genetic determinants of endophytism in the Arabidopsis root mycobiome.</title>
        <authorList>
            <person name="Mesny F."/>
            <person name="Miyauchi S."/>
            <person name="Thiergart T."/>
            <person name="Pickel B."/>
            <person name="Atanasova L."/>
            <person name="Karlsson M."/>
            <person name="Huettel B."/>
            <person name="Barry K.W."/>
            <person name="Haridas S."/>
            <person name="Chen C."/>
            <person name="Bauer D."/>
            <person name="Andreopoulos W."/>
            <person name="Pangilinan J."/>
            <person name="LaButti K."/>
            <person name="Riley R."/>
            <person name="Lipzen A."/>
            <person name="Clum A."/>
            <person name="Drula E."/>
            <person name="Henrissat B."/>
            <person name="Kohler A."/>
            <person name="Grigoriev I.V."/>
            <person name="Martin F.M."/>
            <person name="Hacquard S."/>
        </authorList>
    </citation>
    <scope>NUCLEOTIDE SEQUENCE</scope>
    <source>
        <strain evidence="1">MPI-CAGE-AT-0147</strain>
    </source>
</reference>
<proteinExistence type="predicted"/>
<comment type="caution">
    <text evidence="1">The sequence shown here is derived from an EMBL/GenBank/DDBJ whole genome shotgun (WGS) entry which is preliminary data.</text>
</comment>
<dbReference type="EMBL" id="JAGMUV010000021">
    <property type="protein sequence ID" value="KAH7124523.1"/>
    <property type="molecule type" value="Genomic_DNA"/>
</dbReference>
<name>A0A9P9DSM5_9HYPO</name>
<keyword evidence="2" id="KW-1185">Reference proteome</keyword>
<sequence>MGWRWFGCVCHRFQPGKQCLSLGRRRNFPNQPFRESDIDLCLKGLVWCDSWPGKWPIKCQIGIIGWLMSCRNAYVYLLPVWIPDDLESGN</sequence>
<protein>
    <submittedName>
        <fullName evidence="1">Uncharacterized protein</fullName>
    </submittedName>
</protein>
<dbReference type="Proteomes" id="UP000738349">
    <property type="component" value="Unassembled WGS sequence"/>
</dbReference>
<organism evidence="1 2">
    <name type="scientific">Dactylonectria macrodidyma</name>
    <dbReference type="NCBI Taxonomy" id="307937"/>
    <lineage>
        <taxon>Eukaryota</taxon>
        <taxon>Fungi</taxon>
        <taxon>Dikarya</taxon>
        <taxon>Ascomycota</taxon>
        <taxon>Pezizomycotina</taxon>
        <taxon>Sordariomycetes</taxon>
        <taxon>Hypocreomycetidae</taxon>
        <taxon>Hypocreales</taxon>
        <taxon>Nectriaceae</taxon>
        <taxon>Dactylonectria</taxon>
    </lineage>
</organism>
<accession>A0A9P9DSM5</accession>
<gene>
    <name evidence="1" type="ORF">EDB81DRAFT_810918</name>
</gene>
<dbReference type="AlphaFoldDB" id="A0A9P9DSM5"/>
<dbReference type="OrthoDB" id="515692at2759"/>
<evidence type="ECO:0000313" key="2">
    <source>
        <dbReference type="Proteomes" id="UP000738349"/>
    </source>
</evidence>
<evidence type="ECO:0000313" key="1">
    <source>
        <dbReference type="EMBL" id="KAH7124523.1"/>
    </source>
</evidence>